<dbReference type="InterPro" id="IPR019613">
    <property type="entry name" value="DUF4198"/>
</dbReference>
<gene>
    <name evidence="1" type="ORF">JP09_006275</name>
</gene>
<dbReference type="OrthoDB" id="273334at2"/>
<protein>
    <submittedName>
        <fullName evidence="1">DUF4198 domain-containing protein</fullName>
    </submittedName>
</protein>
<dbReference type="RefSeq" id="WP_102330911.1">
    <property type="nucleotide sequence ID" value="NZ_CP058566.2"/>
</dbReference>
<dbReference type="Pfam" id="PF10670">
    <property type="entry name" value="DUF4198"/>
    <property type="match status" value="1"/>
</dbReference>
<keyword evidence="2" id="KW-1185">Reference proteome</keyword>
<dbReference type="AlphaFoldDB" id="A0A2P5P6G4"/>
<sequence>MKRALLVMMAAAIICIGGAVPVSAHDGWIQSNVSRVTTGDMVYIDMPFGNHQNMHRDYLIYGSKWDLTASTFVLHTPDKRTTDLGDRVIDVGKDETKIIGGVQYTDKNGYLVTSFQTDKKGIYIVDARQDTVVSYAPERSIKCAKSIVGSVEGSTKSNPALNGFDQTLGQVLEIIPLKDTTNLRVGDTLPFQVLYKGEPLTDGHVSVIPRGTVLPEMGTPNPFDLMTDSEGKASFTFTEANYHLIVVHVETDESGVLNGKSYSFTKYTGDLTVIVSPAPLQDSGNRNWFTRAIDNVRGFFQTISLSIGNFFSR</sequence>
<name>A0A2P5P6G4_9CHLR</name>
<evidence type="ECO:0000313" key="2">
    <source>
        <dbReference type="Proteomes" id="UP000235653"/>
    </source>
</evidence>
<dbReference type="EMBL" id="JQAN02000010">
    <property type="protein sequence ID" value="PPD57901.1"/>
    <property type="molecule type" value="Genomic_DNA"/>
</dbReference>
<organism evidence="1 2">
    <name type="scientific">Dehalogenimonas etheniformans</name>
    <dbReference type="NCBI Taxonomy" id="1536648"/>
    <lineage>
        <taxon>Bacteria</taxon>
        <taxon>Bacillati</taxon>
        <taxon>Chloroflexota</taxon>
        <taxon>Dehalococcoidia</taxon>
        <taxon>Dehalococcoidales</taxon>
        <taxon>Dehalococcoidaceae</taxon>
        <taxon>Dehalogenimonas</taxon>
    </lineage>
</organism>
<comment type="caution">
    <text evidence="1">The sequence shown here is derived from an EMBL/GenBank/DDBJ whole genome shotgun (WGS) entry which is preliminary data.</text>
</comment>
<evidence type="ECO:0000313" key="1">
    <source>
        <dbReference type="EMBL" id="PPD57901.1"/>
    </source>
</evidence>
<accession>A0A2P5P6G4</accession>
<dbReference type="Proteomes" id="UP000235653">
    <property type="component" value="Unassembled WGS sequence"/>
</dbReference>
<reference evidence="1 2" key="1">
    <citation type="journal article" date="2017" name="ISME J.">
        <title>Grape pomace compost harbors organohalide-respiring Dehalogenimonas species with novel reductive dehalogenase genes.</title>
        <authorList>
            <person name="Yang Y."/>
            <person name="Higgins S.A."/>
            <person name="Yan J."/>
            <person name="Simsir B."/>
            <person name="Chourey K."/>
            <person name="Iyer R."/>
            <person name="Hettich R.L."/>
            <person name="Baldwin B."/>
            <person name="Ogles D.M."/>
            <person name="Loffler F.E."/>
        </authorList>
    </citation>
    <scope>NUCLEOTIDE SEQUENCE [LARGE SCALE GENOMIC DNA]</scope>
    <source>
        <strain evidence="1 2">GP</strain>
    </source>
</reference>
<proteinExistence type="predicted"/>